<organism evidence="4 5">
    <name type="scientific">Saccharothrix lopnurensis</name>
    <dbReference type="NCBI Taxonomy" id="1670621"/>
    <lineage>
        <taxon>Bacteria</taxon>
        <taxon>Bacillati</taxon>
        <taxon>Actinomycetota</taxon>
        <taxon>Actinomycetes</taxon>
        <taxon>Pseudonocardiales</taxon>
        <taxon>Pseudonocardiaceae</taxon>
        <taxon>Saccharothrix</taxon>
    </lineage>
</organism>
<feature type="region of interest" description="Disordered" evidence="1">
    <location>
        <begin position="229"/>
        <end position="252"/>
    </location>
</feature>
<gene>
    <name evidence="4" type="ORF">ACFP3R_19190</name>
</gene>
<feature type="domain" description="Insertion element IS402-like" evidence="3">
    <location>
        <begin position="12"/>
        <end position="84"/>
    </location>
</feature>
<evidence type="ECO:0000313" key="5">
    <source>
        <dbReference type="Proteomes" id="UP001596220"/>
    </source>
</evidence>
<dbReference type="RefSeq" id="WP_380637605.1">
    <property type="nucleotide sequence ID" value="NZ_JBHSQO010000018.1"/>
</dbReference>
<evidence type="ECO:0000259" key="3">
    <source>
        <dbReference type="Pfam" id="PF13340"/>
    </source>
</evidence>
<proteinExistence type="predicted"/>
<evidence type="ECO:0000259" key="2">
    <source>
        <dbReference type="Pfam" id="PF01609"/>
    </source>
</evidence>
<dbReference type="InterPro" id="IPR002559">
    <property type="entry name" value="Transposase_11"/>
</dbReference>
<dbReference type="InterPro" id="IPR025161">
    <property type="entry name" value="IS402-like_dom"/>
</dbReference>
<dbReference type="NCBIfam" id="NF033580">
    <property type="entry name" value="transpos_IS5_3"/>
    <property type="match status" value="1"/>
</dbReference>
<name>A0ABW1P9D8_9PSEU</name>
<dbReference type="PANTHER" id="PTHR30007:SF1">
    <property type="entry name" value="BLR1914 PROTEIN"/>
    <property type="match status" value="1"/>
</dbReference>
<feature type="domain" description="Transposase IS4-like" evidence="2">
    <location>
        <begin position="102"/>
        <end position="279"/>
    </location>
</feature>
<dbReference type="EMBL" id="JBHSQO010000018">
    <property type="protein sequence ID" value="MFC6091407.1"/>
    <property type="molecule type" value="Genomic_DNA"/>
</dbReference>
<accession>A0ABW1P9D8</accession>
<feature type="region of interest" description="Disordered" evidence="1">
    <location>
        <begin position="113"/>
        <end position="155"/>
    </location>
</feature>
<dbReference type="PANTHER" id="PTHR30007">
    <property type="entry name" value="PHP DOMAIN PROTEIN"/>
    <property type="match status" value="1"/>
</dbReference>
<sequence>MARVAAAGRADLTDAQRAVLRPLLSVGARPGRPPKWSKRQLIDGIRWRVRVGAPWRDMPPKYGPWQTVYGLFRRWQRAGVWRRVLTALQAWADAAGSIVWDVSVDSTVVRAHQHAAGARKRDPQVEPPDTPTGGTEPDDHALGRSRGGWTSKPHLACEQGRRPLSLLVTAGQRGDSPQFVPVIERISVPRVGPGRARSRPDRVLADKAYSSQANRAYLRHRGIKATIDQPRDQAAHRKAKGSAGGRPPTIDREVHKQRHAVECGINLLKQHRAVATRYDKLALRYQATIDIAATNTWLRHI</sequence>
<evidence type="ECO:0000256" key="1">
    <source>
        <dbReference type="SAM" id="MobiDB-lite"/>
    </source>
</evidence>
<comment type="caution">
    <text evidence="4">The sequence shown here is derived from an EMBL/GenBank/DDBJ whole genome shotgun (WGS) entry which is preliminary data.</text>
</comment>
<dbReference type="Pfam" id="PF13340">
    <property type="entry name" value="DUF4096"/>
    <property type="match status" value="1"/>
</dbReference>
<protein>
    <submittedName>
        <fullName evidence="4">IS5 family transposase</fullName>
    </submittedName>
</protein>
<dbReference type="Proteomes" id="UP001596220">
    <property type="component" value="Unassembled WGS sequence"/>
</dbReference>
<evidence type="ECO:0000313" key="4">
    <source>
        <dbReference type="EMBL" id="MFC6091407.1"/>
    </source>
</evidence>
<keyword evidence="5" id="KW-1185">Reference proteome</keyword>
<reference evidence="5" key="1">
    <citation type="journal article" date="2019" name="Int. J. Syst. Evol. Microbiol.">
        <title>The Global Catalogue of Microorganisms (GCM) 10K type strain sequencing project: providing services to taxonomists for standard genome sequencing and annotation.</title>
        <authorList>
            <consortium name="The Broad Institute Genomics Platform"/>
            <consortium name="The Broad Institute Genome Sequencing Center for Infectious Disease"/>
            <person name="Wu L."/>
            <person name="Ma J."/>
        </authorList>
    </citation>
    <scope>NUCLEOTIDE SEQUENCE [LARGE SCALE GENOMIC DNA]</scope>
    <source>
        <strain evidence="5">CGMCC 4.7246</strain>
    </source>
</reference>
<dbReference type="Pfam" id="PF01609">
    <property type="entry name" value="DDE_Tnp_1"/>
    <property type="match status" value="1"/>
</dbReference>